<keyword evidence="3" id="KW-0735">Signal-anchor</keyword>
<dbReference type="PANTHER" id="PTHR42852">
    <property type="entry name" value="THIOL:DISULFIDE INTERCHANGE PROTEIN DSBE"/>
    <property type="match status" value="1"/>
</dbReference>
<protein>
    <submittedName>
        <fullName evidence="8">Peroxiredoxin</fullName>
    </submittedName>
</protein>
<name>A0ABS2MVH1_9BACI</name>
<keyword evidence="9" id="KW-1185">Reference proteome</keyword>
<dbReference type="InterPro" id="IPR036249">
    <property type="entry name" value="Thioredoxin-like_sf"/>
</dbReference>
<evidence type="ECO:0000256" key="1">
    <source>
        <dbReference type="ARBA" id="ARBA00004196"/>
    </source>
</evidence>
<dbReference type="NCBIfam" id="NF002854">
    <property type="entry name" value="PRK03147.1"/>
    <property type="match status" value="1"/>
</dbReference>
<keyword evidence="2" id="KW-0201">Cytochrome c-type biogenesis</keyword>
<evidence type="ECO:0000256" key="5">
    <source>
        <dbReference type="ARBA" id="ARBA00023284"/>
    </source>
</evidence>
<dbReference type="PROSITE" id="PS51352">
    <property type="entry name" value="THIOREDOXIN_2"/>
    <property type="match status" value="1"/>
</dbReference>
<evidence type="ECO:0000313" key="9">
    <source>
        <dbReference type="Proteomes" id="UP001296943"/>
    </source>
</evidence>
<evidence type="ECO:0000256" key="2">
    <source>
        <dbReference type="ARBA" id="ARBA00022748"/>
    </source>
</evidence>
<dbReference type="InterPro" id="IPR000866">
    <property type="entry name" value="AhpC/TSA"/>
</dbReference>
<keyword evidence="6" id="KW-1133">Transmembrane helix</keyword>
<dbReference type="Gene3D" id="3.40.30.10">
    <property type="entry name" value="Glutaredoxin"/>
    <property type="match status" value="1"/>
</dbReference>
<dbReference type="PANTHER" id="PTHR42852:SF6">
    <property type="entry name" value="THIOL:DISULFIDE INTERCHANGE PROTEIN DSBE"/>
    <property type="match status" value="1"/>
</dbReference>
<dbReference type="InterPro" id="IPR050553">
    <property type="entry name" value="Thioredoxin_ResA/DsbE_sf"/>
</dbReference>
<evidence type="ECO:0000313" key="8">
    <source>
        <dbReference type="EMBL" id="MBM7569783.1"/>
    </source>
</evidence>
<gene>
    <name evidence="8" type="ORF">JOC48_000252</name>
</gene>
<evidence type="ECO:0000256" key="3">
    <source>
        <dbReference type="ARBA" id="ARBA00022968"/>
    </source>
</evidence>
<dbReference type="Pfam" id="PF00578">
    <property type="entry name" value="AhpC-TSA"/>
    <property type="match status" value="1"/>
</dbReference>
<feature type="transmembrane region" description="Helical" evidence="6">
    <location>
        <begin position="20"/>
        <end position="38"/>
    </location>
</feature>
<dbReference type="EMBL" id="JAFBDR010000001">
    <property type="protein sequence ID" value="MBM7569783.1"/>
    <property type="molecule type" value="Genomic_DNA"/>
</dbReference>
<dbReference type="Proteomes" id="UP001296943">
    <property type="component" value="Unassembled WGS sequence"/>
</dbReference>
<reference evidence="8 9" key="1">
    <citation type="submission" date="2021-01" db="EMBL/GenBank/DDBJ databases">
        <title>Genomic Encyclopedia of Type Strains, Phase IV (KMG-IV): sequencing the most valuable type-strain genomes for metagenomic binning, comparative biology and taxonomic classification.</title>
        <authorList>
            <person name="Goeker M."/>
        </authorList>
    </citation>
    <scope>NUCLEOTIDE SEQUENCE [LARGE SCALE GENOMIC DNA]</scope>
    <source>
        <strain evidence="8 9">DSM 23711</strain>
    </source>
</reference>
<keyword evidence="6" id="KW-0472">Membrane</keyword>
<comment type="caution">
    <text evidence="8">The sequence shown here is derived from an EMBL/GenBank/DDBJ whole genome shotgun (WGS) entry which is preliminary data.</text>
</comment>
<keyword evidence="6" id="KW-0812">Transmembrane</keyword>
<comment type="subcellular location">
    <subcellularLocation>
        <location evidence="1">Cell envelope</location>
    </subcellularLocation>
</comment>
<dbReference type="CDD" id="cd02966">
    <property type="entry name" value="TlpA_like_family"/>
    <property type="match status" value="1"/>
</dbReference>
<dbReference type="RefSeq" id="WP_204497231.1">
    <property type="nucleotide sequence ID" value="NZ_JAFBDR010000001.1"/>
</dbReference>
<dbReference type="InterPro" id="IPR013766">
    <property type="entry name" value="Thioredoxin_domain"/>
</dbReference>
<keyword evidence="5" id="KW-0676">Redox-active center</keyword>
<evidence type="ECO:0000256" key="6">
    <source>
        <dbReference type="SAM" id="Phobius"/>
    </source>
</evidence>
<feature type="domain" description="Thioredoxin" evidence="7">
    <location>
        <begin position="48"/>
        <end position="188"/>
    </location>
</feature>
<proteinExistence type="predicted"/>
<sequence length="190" mass="21595">MGKIEEARVRKSQKKKIRLLFRSILLFIMFSALIFALVSNFNKDKAVIGVSDVAPNFVLHQMNGKEETLELSGLEGKGVMLNFWATYCKPCEEEMPYMESLYPEYSEKGVEIVAVSVDATKLVIDRFIDKYELSFPVLHDNNGQVMDAYNIGPLPTTFFINSEGKVVEKIEGALTLNRLESYLQQIQPDE</sequence>
<evidence type="ECO:0000256" key="4">
    <source>
        <dbReference type="ARBA" id="ARBA00023157"/>
    </source>
</evidence>
<organism evidence="8 9">
    <name type="scientific">Aquibacillus albus</name>
    <dbReference type="NCBI Taxonomy" id="1168171"/>
    <lineage>
        <taxon>Bacteria</taxon>
        <taxon>Bacillati</taxon>
        <taxon>Bacillota</taxon>
        <taxon>Bacilli</taxon>
        <taxon>Bacillales</taxon>
        <taxon>Bacillaceae</taxon>
        <taxon>Aquibacillus</taxon>
    </lineage>
</organism>
<keyword evidence="4" id="KW-1015">Disulfide bond</keyword>
<dbReference type="SUPFAM" id="SSF52833">
    <property type="entry name" value="Thioredoxin-like"/>
    <property type="match status" value="1"/>
</dbReference>
<accession>A0ABS2MVH1</accession>
<evidence type="ECO:0000259" key="7">
    <source>
        <dbReference type="PROSITE" id="PS51352"/>
    </source>
</evidence>